<feature type="region of interest" description="Disordered" evidence="6">
    <location>
        <begin position="303"/>
        <end position="326"/>
    </location>
</feature>
<evidence type="ECO:0000256" key="4">
    <source>
        <dbReference type="ARBA" id="ARBA00022989"/>
    </source>
</evidence>
<dbReference type="AlphaFoldDB" id="A0A5F9C4W6"/>
<dbReference type="STRING" id="9986.ENSOCUP00000028800"/>
<feature type="transmembrane region" description="Helical" evidence="7">
    <location>
        <begin position="86"/>
        <end position="107"/>
    </location>
</feature>
<dbReference type="Pfam" id="PF05805">
    <property type="entry name" value="L6_membrane"/>
    <property type="match status" value="1"/>
</dbReference>
<evidence type="ECO:0000256" key="5">
    <source>
        <dbReference type="ARBA" id="ARBA00023136"/>
    </source>
</evidence>
<gene>
    <name evidence="8" type="primary">TM4SF5</name>
</gene>
<accession>A0A5F9C4W6</accession>
<keyword evidence="4 7" id="KW-1133">Transmembrane helix</keyword>
<dbReference type="InParanoid" id="A0A5F9C4W6"/>
<evidence type="ECO:0000256" key="7">
    <source>
        <dbReference type="SAM" id="Phobius"/>
    </source>
</evidence>
<dbReference type="PANTHER" id="PTHR14198">
    <property type="entry name" value="TRANSMEMBRANE 4 L6 FAMILY MEMBER 1-RELATED"/>
    <property type="match status" value="1"/>
</dbReference>
<reference evidence="8" key="3">
    <citation type="submission" date="2025-09" db="UniProtKB">
        <authorList>
            <consortium name="Ensembl"/>
        </authorList>
    </citation>
    <scope>IDENTIFICATION</scope>
    <source>
        <strain evidence="8">Thorbecke</strain>
    </source>
</reference>
<dbReference type="Proteomes" id="UP000001811">
    <property type="component" value="Chromosome 19"/>
</dbReference>
<evidence type="ECO:0000313" key="9">
    <source>
        <dbReference type="Proteomes" id="UP000001811"/>
    </source>
</evidence>
<evidence type="ECO:0000256" key="1">
    <source>
        <dbReference type="ARBA" id="ARBA00004141"/>
    </source>
</evidence>
<dbReference type="EMBL" id="AAGW02049612">
    <property type="status" value="NOT_ANNOTATED_CDS"/>
    <property type="molecule type" value="Genomic_DNA"/>
</dbReference>
<evidence type="ECO:0008006" key="10">
    <source>
        <dbReference type="Google" id="ProtNLM"/>
    </source>
</evidence>
<evidence type="ECO:0000256" key="6">
    <source>
        <dbReference type="SAM" id="MobiDB-lite"/>
    </source>
</evidence>
<evidence type="ECO:0000313" key="8">
    <source>
        <dbReference type="Ensembl" id="ENSOCUP00000028800.1"/>
    </source>
</evidence>
<evidence type="ECO:0000256" key="3">
    <source>
        <dbReference type="ARBA" id="ARBA00022692"/>
    </source>
</evidence>
<dbReference type="EMBL" id="AAGW02049613">
    <property type="status" value="NOT_ANNOTATED_CDS"/>
    <property type="molecule type" value="Genomic_DNA"/>
</dbReference>
<evidence type="ECO:0000256" key="2">
    <source>
        <dbReference type="ARBA" id="ARBA00006193"/>
    </source>
</evidence>
<dbReference type="GO" id="GO:0016020">
    <property type="term" value="C:membrane"/>
    <property type="evidence" value="ECO:0007669"/>
    <property type="project" value="UniProtKB-SubCell"/>
</dbReference>
<reference evidence="8" key="2">
    <citation type="submission" date="2025-08" db="UniProtKB">
        <authorList>
            <consortium name="Ensembl"/>
        </authorList>
    </citation>
    <scope>IDENTIFICATION</scope>
    <source>
        <strain evidence="8">Thorbecke</strain>
    </source>
</reference>
<name>A0A5F9C4W6_RABIT</name>
<dbReference type="PANTHER" id="PTHR14198:SF4">
    <property type="entry name" value="TRANSMEMBRANE 4 L6 FAMILY MEMBER 5"/>
    <property type="match status" value="1"/>
</dbReference>
<feature type="transmembrane region" description="Helical" evidence="7">
    <location>
        <begin position="12"/>
        <end position="31"/>
    </location>
</feature>
<comment type="subcellular location">
    <subcellularLocation>
        <location evidence="1">Membrane</location>
        <topology evidence="1">Multi-pass membrane protein</topology>
    </subcellularLocation>
</comment>
<comment type="similarity">
    <text evidence="2">Belongs to the L6 tetraspanin family.</text>
</comment>
<reference evidence="8 9" key="1">
    <citation type="journal article" date="2011" name="Nature">
        <title>A high-resolution map of human evolutionary constraint using 29 mammals.</title>
        <authorList>
            <person name="Lindblad-Toh K."/>
            <person name="Garber M."/>
            <person name="Zuk O."/>
            <person name="Lin M.F."/>
            <person name="Parker B.J."/>
            <person name="Washietl S."/>
            <person name="Kheradpour P."/>
            <person name="Ernst J."/>
            <person name="Jordan G."/>
            <person name="Mauceli E."/>
            <person name="Ward L.D."/>
            <person name="Lowe C.B."/>
            <person name="Holloway A.K."/>
            <person name="Clamp M."/>
            <person name="Gnerre S."/>
            <person name="Alfoldi J."/>
            <person name="Beal K."/>
            <person name="Chang J."/>
            <person name="Clawson H."/>
            <person name="Cuff J."/>
            <person name="Di Palma F."/>
            <person name="Fitzgerald S."/>
            <person name="Flicek P."/>
            <person name="Guttman M."/>
            <person name="Hubisz M.J."/>
            <person name="Jaffe D.B."/>
            <person name="Jungreis I."/>
            <person name="Kent W.J."/>
            <person name="Kostka D."/>
            <person name="Lara M."/>
            <person name="Martins A.L."/>
            <person name="Massingham T."/>
            <person name="Moltke I."/>
            <person name="Raney B.J."/>
            <person name="Rasmussen M.D."/>
            <person name="Robinson J."/>
            <person name="Stark A."/>
            <person name="Vilella A.J."/>
            <person name="Wen J."/>
            <person name="Xie X."/>
            <person name="Zody M.C."/>
            <person name="Baldwin J."/>
            <person name="Bloom T."/>
            <person name="Chin C.W."/>
            <person name="Heiman D."/>
            <person name="Nicol R."/>
            <person name="Nusbaum C."/>
            <person name="Young S."/>
            <person name="Wilkinson J."/>
            <person name="Worley K.C."/>
            <person name="Kovar C.L."/>
            <person name="Muzny D.M."/>
            <person name="Gibbs R.A."/>
            <person name="Cree A."/>
            <person name="Dihn H.H."/>
            <person name="Fowler G."/>
            <person name="Jhangiani S."/>
            <person name="Joshi V."/>
            <person name="Lee S."/>
            <person name="Lewis L.R."/>
            <person name="Nazareth L.V."/>
            <person name="Okwuonu G."/>
            <person name="Santibanez J."/>
            <person name="Warren W.C."/>
            <person name="Mardis E.R."/>
            <person name="Weinstock G.M."/>
            <person name="Wilson R.K."/>
            <person name="Delehaunty K."/>
            <person name="Dooling D."/>
            <person name="Fronik C."/>
            <person name="Fulton L."/>
            <person name="Fulton B."/>
            <person name="Graves T."/>
            <person name="Minx P."/>
            <person name="Sodergren E."/>
            <person name="Birney E."/>
            <person name="Margulies E.H."/>
            <person name="Herrero J."/>
            <person name="Green E.D."/>
            <person name="Haussler D."/>
            <person name="Siepel A."/>
            <person name="Goldman N."/>
            <person name="Pollard K.S."/>
            <person name="Pedersen J.S."/>
            <person name="Lander E.S."/>
            <person name="Kellis M."/>
        </authorList>
    </citation>
    <scope>NUCLEOTIDE SEQUENCE [LARGE SCALE GENOMIC DNA]</scope>
    <source>
        <strain evidence="8 9">Thorbecke inbred</strain>
    </source>
</reference>
<dbReference type="InterPro" id="IPR008661">
    <property type="entry name" value="L6_membrane"/>
</dbReference>
<dbReference type="Bgee" id="ENSOCUG00000002750">
    <property type="expression patterns" value="Expressed in liver and 15 other cell types or tissues"/>
</dbReference>
<keyword evidence="9" id="KW-1185">Reference proteome</keyword>
<protein>
    <recommendedName>
        <fullName evidence="10">Transmembrane 4 L six family member 5</fullName>
    </recommendedName>
</protein>
<feature type="transmembrane region" description="Helical" evidence="7">
    <location>
        <begin position="43"/>
        <end position="66"/>
    </location>
</feature>
<proteinExistence type="inferred from homology"/>
<dbReference type="GeneTree" id="ENSGT01030000234590"/>
<keyword evidence="5 7" id="KW-0472">Membrane</keyword>
<organism evidence="8 9">
    <name type="scientific">Oryctolagus cuniculus</name>
    <name type="common">Rabbit</name>
    <dbReference type="NCBI Taxonomy" id="9986"/>
    <lineage>
        <taxon>Eukaryota</taxon>
        <taxon>Metazoa</taxon>
        <taxon>Chordata</taxon>
        <taxon>Craniata</taxon>
        <taxon>Vertebrata</taxon>
        <taxon>Euteleostomi</taxon>
        <taxon>Mammalia</taxon>
        <taxon>Eutheria</taxon>
        <taxon>Euarchontoglires</taxon>
        <taxon>Glires</taxon>
        <taxon>Lagomorpha</taxon>
        <taxon>Leporidae</taxon>
        <taxon>Oryctolagus</taxon>
    </lineage>
</organism>
<dbReference type="EMBL" id="AAGW02049614">
    <property type="status" value="NOT_ANNOTATED_CDS"/>
    <property type="molecule type" value="Genomic_DNA"/>
</dbReference>
<dbReference type="Ensembl" id="ENSOCUT00000034752.1">
    <property type="protein sequence ID" value="ENSOCUP00000028800.1"/>
    <property type="gene ID" value="ENSOCUG00000002750.4"/>
</dbReference>
<sequence>MCTGKCARCVGLSLIPLSLVCIVANALLLVPNGETTWTNHLSLQVWLMAGFIGGGLMILCPGISAVRAGGKGCCGAGCCGNRCRMLSSVFSSAIGVLGAIYCLSVSGTALRNGPKCLIDGKWDYHFQETGGSYLLNDTQWDLCESPPRVVPWNVTLFSLLVAASCLEIVLCGLQLVNATIGVFCGDCRKKVGRPGGGVILGTRLLLAASLLCLSRRKFTEATSTPPCTCWLLDAPRPRPLLPRLSGINCFELSSPTQFVPRERSVWGLGILRQLVISFFKIYFIYLKGGVIDRERGIFHSQMTTTAETGPGRSQEPGTPSGSPMWASGAQALEASSAAFPGALPGGCIQAKAVGTHTGTLTWDADIPGGSLTRCATVLALPLKTDLFFKKDLFIYLKGREAEEERKAFHLLVHSQMASISRAGPVSHTGAGAQALGPFSSAFPGHSRDQKWSSRDLNWCPYGMLALQVSALPAIPQRQPIFIYLFV</sequence>
<keyword evidence="3 7" id="KW-0812">Transmembrane</keyword>